<evidence type="ECO:0000256" key="3">
    <source>
        <dbReference type="ARBA" id="ARBA00022617"/>
    </source>
</evidence>
<comment type="caution">
    <text evidence="12">The sequence shown here is derived from an EMBL/GenBank/DDBJ whole genome shotgun (WGS) entry which is preliminary data.</text>
</comment>
<evidence type="ECO:0000256" key="10">
    <source>
        <dbReference type="RuleBase" id="RU000461"/>
    </source>
</evidence>
<evidence type="ECO:0000313" key="13">
    <source>
        <dbReference type="Proteomes" id="UP000297527"/>
    </source>
</evidence>
<dbReference type="Gene3D" id="1.10.630.10">
    <property type="entry name" value="Cytochrome P450"/>
    <property type="match status" value="1"/>
</dbReference>
<dbReference type="InterPro" id="IPR001128">
    <property type="entry name" value="Cyt_P450"/>
</dbReference>
<dbReference type="InterPro" id="IPR036396">
    <property type="entry name" value="Cyt_P450_sf"/>
</dbReference>
<organism evidence="12 13">
    <name type="scientific">Botryotinia convoluta</name>
    <dbReference type="NCBI Taxonomy" id="54673"/>
    <lineage>
        <taxon>Eukaryota</taxon>
        <taxon>Fungi</taxon>
        <taxon>Dikarya</taxon>
        <taxon>Ascomycota</taxon>
        <taxon>Pezizomycotina</taxon>
        <taxon>Leotiomycetes</taxon>
        <taxon>Helotiales</taxon>
        <taxon>Sclerotiniaceae</taxon>
        <taxon>Botryotinia</taxon>
    </lineage>
</organism>
<dbReference type="GO" id="GO:0016705">
    <property type="term" value="F:oxidoreductase activity, acting on paired donors, with incorporation or reduction of molecular oxygen"/>
    <property type="evidence" value="ECO:0007669"/>
    <property type="project" value="InterPro"/>
</dbReference>
<evidence type="ECO:0000256" key="1">
    <source>
        <dbReference type="ARBA" id="ARBA00001971"/>
    </source>
</evidence>
<keyword evidence="7" id="KW-0843">Virulence</keyword>
<keyword evidence="13" id="KW-1185">Reference proteome</keyword>
<dbReference type="PANTHER" id="PTHR24305:SF237">
    <property type="entry name" value="CYTOCHROME P450 MONOOXYGENASE ATNE-RELATED"/>
    <property type="match status" value="1"/>
</dbReference>
<dbReference type="SUPFAM" id="SSF48264">
    <property type="entry name" value="Cytochrome P450"/>
    <property type="match status" value="1"/>
</dbReference>
<keyword evidence="11" id="KW-1133">Transmembrane helix</keyword>
<evidence type="ECO:0000256" key="2">
    <source>
        <dbReference type="ARBA" id="ARBA00010617"/>
    </source>
</evidence>
<evidence type="ECO:0000256" key="8">
    <source>
        <dbReference type="ARBA" id="ARBA00023033"/>
    </source>
</evidence>
<proteinExistence type="inferred from homology"/>
<keyword evidence="11" id="KW-0472">Membrane</keyword>
<comment type="cofactor">
    <cofactor evidence="1 9">
        <name>heme</name>
        <dbReference type="ChEBI" id="CHEBI:30413"/>
    </cofactor>
</comment>
<feature type="transmembrane region" description="Helical" evidence="11">
    <location>
        <begin position="12"/>
        <end position="33"/>
    </location>
</feature>
<dbReference type="OrthoDB" id="1470350at2759"/>
<sequence length="553" mass="62580">MDLSYAQVTRSVFMFPTLVFCWVLYCAVSRLFFHPLNGYPGPLLSRLSSLPVLYHAWKGDLHYHLFRLHLKHGIVPSNDNDVLSSANYFTGKCVRYAPNKLSINDSEAVNEIYGFNKNTAKPEEAYAAFRVNKLAINTFNTSSKEVHRRKRRIMAKGFSDVALATYEESISQPVDELISKLMRGNTKSNTAQTVTSDQKCVFNWAYEANCLMLDIMGHLCFGAAFGFIGGKGGKLVKCFHQRAVRVYMTSQVPLFKKLYIDRVLFPQMAKANTALTDYARSYTVQRAHQHREETNRIDETETYSHVKSGNNNTSSDIMHHLLNAHDEETTSVYSDNELLGEAILLMMAGSDTTSTALTATLFYLFHNPHALQSLRSELAHIFSSSTSIRVLAGENCKYLRACIDEAMRLCPPAPTALPRVVCEGGIEVLGIHFPEGVCLGVSNFTLFRNELYFKEPHRFMPERWLDNDEDSLSLARMAFKPFSVGPRHCIGQRLAIQEMAYIVAKIVYHFEFEVVGTDSEYKGLEGVDENVVMEQFDVFTSLESGPEIKFWAR</sequence>
<evidence type="ECO:0000256" key="5">
    <source>
        <dbReference type="ARBA" id="ARBA00023002"/>
    </source>
</evidence>
<keyword evidence="4 9" id="KW-0479">Metal-binding</keyword>
<dbReference type="EMBL" id="PQXN01000138">
    <property type="protein sequence ID" value="TGO52592.1"/>
    <property type="molecule type" value="Genomic_DNA"/>
</dbReference>
<evidence type="ECO:0000256" key="9">
    <source>
        <dbReference type="PIRSR" id="PIRSR602401-1"/>
    </source>
</evidence>
<dbReference type="Proteomes" id="UP000297527">
    <property type="component" value="Unassembled WGS sequence"/>
</dbReference>
<dbReference type="InterPro" id="IPR050121">
    <property type="entry name" value="Cytochrome_P450_monoxygenase"/>
</dbReference>
<dbReference type="PANTHER" id="PTHR24305">
    <property type="entry name" value="CYTOCHROME P450"/>
    <property type="match status" value="1"/>
</dbReference>
<protein>
    <recommendedName>
        <fullName evidence="14">Benzoate 4-monooxygenase cytochrome P450</fullName>
    </recommendedName>
</protein>
<gene>
    <name evidence="12" type="ORF">BCON_0138g00090</name>
</gene>
<dbReference type="PRINTS" id="PR00385">
    <property type="entry name" value="P450"/>
</dbReference>
<comment type="similarity">
    <text evidence="2 10">Belongs to the cytochrome P450 family.</text>
</comment>
<keyword evidence="5 10" id="KW-0560">Oxidoreductase</keyword>
<evidence type="ECO:0000256" key="7">
    <source>
        <dbReference type="ARBA" id="ARBA00023026"/>
    </source>
</evidence>
<dbReference type="PRINTS" id="PR00463">
    <property type="entry name" value="EP450I"/>
</dbReference>
<dbReference type="GO" id="GO:0020037">
    <property type="term" value="F:heme binding"/>
    <property type="evidence" value="ECO:0007669"/>
    <property type="project" value="InterPro"/>
</dbReference>
<dbReference type="InterPro" id="IPR002401">
    <property type="entry name" value="Cyt_P450_E_grp-I"/>
</dbReference>
<reference evidence="12 13" key="1">
    <citation type="submission" date="2017-12" db="EMBL/GenBank/DDBJ databases">
        <title>Comparative genomics of Botrytis spp.</title>
        <authorList>
            <person name="Valero-Jimenez C.A."/>
            <person name="Tapia P."/>
            <person name="Veloso J."/>
            <person name="Silva-Moreno E."/>
            <person name="Staats M."/>
            <person name="Valdes J.H."/>
            <person name="Van Kan J.A.L."/>
        </authorList>
    </citation>
    <scope>NUCLEOTIDE SEQUENCE [LARGE SCALE GENOMIC DNA]</scope>
    <source>
        <strain evidence="12 13">MUCL11595</strain>
    </source>
</reference>
<feature type="binding site" description="axial binding residue" evidence="9">
    <location>
        <position position="489"/>
    </location>
    <ligand>
        <name>heme</name>
        <dbReference type="ChEBI" id="CHEBI:30413"/>
    </ligand>
    <ligandPart>
        <name>Fe</name>
        <dbReference type="ChEBI" id="CHEBI:18248"/>
    </ligandPart>
</feature>
<dbReference type="PROSITE" id="PS00086">
    <property type="entry name" value="CYTOCHROME_P450"/>
    <property type="match status" value="1"/>
</dbReference>
<keyword evidence="6 9" id="KW-0408">Iron</keyword>
<dbReference type="GO" id="GO:0005506">
    <property type="term" value="F:iron ion binding"/>
    <property type="evidence" value="ECO:0007669"/>
    <property type="project" value="InterPro"/>
</dbReference>
<keyword evidence="11" id="KW-0812">Transmembrane</keyword>
<evidence type="ECO:0000313" key="12">
    <source>
        <dbReference type="EMBL" id="TGO52592.1"/>
    </source>
</evidence>
<keyword evidence="3 9" id="KW-0349">Heme</keyword>
<dbReference type="AlphaFoldDB" id="A0A4Z1HZD0"/>
<accession>A0A4Z1HZD0</accession>
<keyword evidence="8 10" id="KW-0503">Monooxygenase</keyword>
<dbReference type="GO" id="GO:0004497">
    <property type="term" value="F:monooxygenase activity"/>
    <property type="evidence" value="ECO:0007669"/>
    <property type="project" value="UniProtKB-KW"/>
</dbReference>
<evidence type="ECO:0008006" key="14">
    <source>
        <dbReference type="Google" id="ProtNLM"/>
    </source>
</evidence>
<dbReference type="Pfam" id="PF00067">
    <property type="entry name" value="p450"/>
    <property type="match status" value="1"/>
</dbReference>
<dbReference type="InterPro" id="IPR017972">
    <property type="entry name" value="Cyt_P450_CS"/>
</dbReference>
<evidence type="ECO:0000256" key="4">
    <source>
        <dbReference type="ARBA" id="ARBA00022723"/>
    </source>
</evidence>
<evidence type="ECO:0000256" key="11">
    <source>
        <dbReference type="SAM" id="Phobius"/>
    </source>
</evidence>
<name>A0A4Z1HZD0_9HELO</name>
<evidence type="ECO:0000256" key="6">
    <source>
        <dbReference type="ARBA" id="ARBA00023004"/>
    </source>
</evidence>